<accession>A0A941DMR2</accession>
<dbReference type="GO" id="GO:0042597">
    <property type="term" value="C:periplasmic space"/>
    <property type="evidence" value="ECO:0007669"/>
    <property type="project" value="UniProtKB-SubCell"/>
</dbReference>
<evidence type="ECO:0000313" key="3">
    <source>
        <dbReference type="EMBL" id="MBR7782775.1"/>
    </source>
</evidence>
<evidence type="ECO:0000313" key="4">
    <source>
        <dbReference type="Proteomes" id="UP000680067"/>
    </source>
</evidence>
<organism evidence="3 4">
    <name type="scientific">Undibacterium luofuense</name>
    <dbReference type="NCBI Taxonomy" id="2828733"/>
    <lineage>
        <taxon>Bacteria</taxon>
        <taxon>Pseudomonadati</taxon>
        <taxon>Pseudomonadota</taxon>
        <taxon>Betaproteobacteria</taxon>
        <taxon>Burkholderiales</taxon>
        <taxon>Oxalobacteraceae</taxon>
        <taxon>Undibacterium</taxon>
    </lineage>
</organism>
<dbReference type="InterPro" id="IPR050490">
    <property type="entry name" value="Bact_solute-bd_prot1"/>
</dbReference>
<dbReference type="Pfam" id="PF01547">
    <property type="entry name" value="SBP_bac_1"/>
    <property type="match status" value="1"/>
</dbReference>
<dbReference type="PANTHER" id="PTHR43649:SF12">
    <property type="entry name" value="DIACETYLCHITOBIOSE BINDING PROTEIN DASA"/>
    <property type="match status" value="1"/>
</dbReference>
<dbReference type="Gene3D" id="3.40.190.10">
    <property type="entry name" value="Periplasmic binding protein-like II"/>
    <property type="match status" value="1"/>
</dbReference>
<proteinExistence type="inferred from homology"/>
<sequence>MASGVFRRISGEAETVYRCGSGLPVSYPVSHLLRSFTVLLLFCLSVLTFTQAKASQQKPVRIEFWTMSLKPKFIPYFQQLIRDYESLHPGTKIIWTDYPWDILQLKLVTAIAAGKPPALVNLSVPWAEALARDGMLEPVDQWLAAAGQQADYTEGALDDLRFNGRLYGFPHYSNVNVIAYNKTLLQQAGLNRAPADLNQVFQMAIRIAERTGKPAYAPALGKIDGFFLQQGLPVLKGQRAAFDSDAHVRLVEQLKTVYAAGGLLKDKLFAEDNFPAVIDAYLGGRLAMMVSAPSAIRRVQTDAPDIYAQTGIFAMPAGPTGINDGGWMFHFAVPKGNQSGQMPAIAEFARYLTGSARQLDFAALAGVMPTTRSGLRQTLIRAAGNSSDPAQQAVIEAARSMQNARSLYVSGIEDYDELRRILVQATEAAVTGRKPVRSSLEEAARIWNKKLATQKGGR</sequence>
<protein>
    <submittedName>
        <fullName evidence="3">Extracellular solute-binding protein</fullName>
    </submittedName>
</protein>
<dbReference type="EMBL" id="JAGSPN010000008">
    <property type="protein sequence ID" value="MBR7782775.1"/>
    <property type="molecule type" value="Genomic_DNA"/>
</dbReference>
<reference evidence="3" key="1">
    <citation type="submission" date="2021-04" db="EMBL/GenBank/DDBJ databases">
        <title>novel species isolated from subtropical streams in China.</title>
        <authorList>
            <person name="Lu H."/>
        </authorList>
    </citation>
    <scope>NUCLEOTIDE SEQUENCE</scope>
    <source>
        <strain evidence="3">LFS511W</strain>
    </source>
</reference>
<keyword evidence="4" id="KW-1185">Reference proteome</keyword>
<comment type="subcellular location">
    <subcellularLocation>
        <location evidence="1">Periplasm</location>
    </subcellularLocation>
</comment>
<comment type="similarity">
    <text evidence="2">Belongs to the bacterial solute-binding protein 1 family.</text>
</comment>
<comment type="caution">
    <text evidence="3">The sequence shown here is derived from an EMBL/GenBank/DDBJ whole genome shotgun (WGS) entry which is preliminary data.</text>
</comment>
<name>A0A941DMR2_9BURK</name>
<dbReference type="PANTHER" id="PTHR43649">
    <property type="entry name" value="ARABINOSE-BINDING PROTEIN-RELATED"/>
    <property type="match status" value="1"/>
</dbReference>
<dbReference type="SUPFAM" id="SSF53850">
    <property type="entry name" value="Periplasmic binding protein-like II"/>
    <property type="match status" value="1"/>
</dbReference>
<evidence type="ECO:0000256" key="1">
    <source>
        <dbReference type="ARBA" id="ARBA00004418"/>
    </source>
</evidence>
<evidence type="ECO:0000256" key="2">
    <source>
        <dbReference type="ARBA" id="ARBA00008520"/>
    </source>
</evidence>
<dbReference type="InterPro" id="IPR006059">
    <property type="entry name" value="SBP"/>
</dbReference>
<gene>
    <name evidence="3" type="ORF">KDM89_11520</name>
</gene>
<dbReference type="Proteomes" id="UP000680067">
    <property type="component" value="Unassembled WGS sequence"/>
</dbReference>
<dbReference type="AlphaFoldDB" id="A0A941DMR2"/>